<organism evidence="2 3">
    <name type="scientific">Tranquillimonas rosea</name>
    <dbReference type="NCBI Taxonomy" id="641238"/>
    <lineage>
        <taxon>Bacteria</taxon>
        <taxon>Pseudomonadati</taxon>
        <taxon>Pseudomonadota</taxon>
        <taxon>Alphaproteobacteria</taxon>
        <taxon>Rhodobacterales</taxon>
        <taxon>Roseobacteraceae</taxon>
        <taxon>Tranquillimonas</taxon>
    </lineage>
</organism>
<dbReference type="RefSeq" id="WP_177190353.1">
    <property type="nucleotide sequence ID" value="NZ_FOGU01000001.1"/>
</dbReference>
<evidence type="ECO:0000313" key="3">
    <source>
        <dbReference type="Proteomes" id="UP000198885"/>
    </source>
</evidence>
<gene>
    <name evidence="2" type="ORF">SAMN04490244_101260</name>
</gene>
<feature type="region of interest" description="Disordered" evidence="1">
    <location>
        <begin position="1"/>
        <end position="27"/>
    </location>
</feature>
<dbReference type="STRING" id="641238.SAMN04490244_101260"/>
<evidence type="ECO:0000256" key="1">
    <source>
        <dbReference type="SAM" id="MobiDB-lite"/>
    </source>
</evidence>
<accession>A0A1H9PML6</accession>
<dbReference type="Proteomes" id="UP000198885">
    <property type="component" value="Unassembled WGS sequence"/>
</dbReference>
<protein>
    <submittedName>
        <fullName evidence="2">Uncharacterized protein</fullName>
    </submittedName>
</protein>
<keyword evidence="3" id="KW-1185">Reference proteome</keyword>
<proteinExistence type="predicted"/>
<name>A0A1H9PML6_9RHOB</name>
<evidence type="ECO:0000313" key="2">
    <source>
        <dbReference type="EMBL" id="SER49566.1"/>
    </source>
</evidence>
<reference evidence="2 3" key="1">
    <citation type="submission" date="2016-10" db="EMBL/GenBank/DDBJ databases">
        <authorList>
            <person name="de Groot N.N."/>
        </authorList>
    </citation>
    <scope>NUCLEOTIDE SEQUENCE [LARGE SCALE GENOMIC DNA]</scope>
    <source>
        <strain evidence="2 3">DSM 23042</strain>
    </source>
</reference>
<dbReference type="EMBL" id="FOGU01000001">
    <property type="protein sequence ID" value="SER49566.1"/>
    <property type="molecule type" value="Genomic_DNA"/>
</dbReference>
<dbReference type="AlphaFoldDB" id="A0A1H9PML6"/>
<sequence length="54" mass="6113">MSDSDKVAAARKSIQALRPEQTERGPTMSLEKLKETLEAMQDAIEDLDRRLPKN</sequence>